<feature type="transmembrane region" description="Helical" evidence="1">
    <location>
        <begin position="387"/>
        <end position="412"/>
    </location>
</feature>
<dbReference type="PANTHER" id="PTHR32063:SF0">
    <property type="entry name" value="SWARMING MOTILITY PROTEIN SWRC"/>
    <property type="match status" value="1"/>
</dbReference>
<dbReference type="PRINTS" id="PR00702">
    <property type="entry name" value="ACRIFLAVINRP"/>
</dbReference>
<dbReference type="PROSITE" id="PS50156">
    <property type="entry name" value="SSD"/>
    <property type="match status" value="1"/>
</dbReference>
<feature type="transmembrane region" description="Helical" evidence="1">
    <location>
        <begin position="335"/>
        <end position="354"/>
    </location>
</feature>
<feature type="transmembrane region" description="Helical" evidence="1">
    <location>
        <begin position="994"/>
        <end position="1020"/>
    </location>
</feature>
<reference evidence="3 4" key="1">
    <citation type="submission" date="2019-02" db="EMBL/GenBank/DDBJ databases">
        <authorList>
            <person name="Goldberg S.R."/>
            <person name="Haltli B.A."/>
            <person name="Correa H."/>
            <person name="Russell K.G."/>
        </authorList>
    </citation>
    <scope>NUCLEOTIDE SEQUENCE [LARGE SCALE GENOMIC DNA]</scope>
    <source>
        <strain evidence="3 4">JCM 16186</strain>
    </source>
</reference>
<feature type="domain" description="SSD" evidence="2">
    <location>
        <begin position="360"/>
        <end position="489"/>
    </location>
</feature>
<feature type="transmembrane region" description="Helical" evidence="1">
    <location>
        <begin position="12"/>
        <end position="32"/>
    </location>
</feature>
<organism evidence="3 4">
    <name type="scientific">Fulvivirga kasyanovii</name>
    <dbReference type="NCBI Taxonomy" id="396812"/>
    <lineage>
        <taxon>Bacteria</taxon>
        <taxon>Pseudomonadati</taxon>
        <taxon>Bacteroidota</taxon>
        <taxon>Cytophagia</taxon>
        <taxon>Cytophagales</taxon>
        <taxon>Fulvivirgaceae</taxon>
        <taxon>Fulvivirga</taxon>
    </lineage>
</organism>
<keyword evidence="1" id="KW-1133">Transmembrane helix</keyword>
<feature type="transmembrane region" description="Helical" evidence="1">
    <location>
        <begin position="464"/>
        <end position="486"/>
    </location>
</feature>
<keyword evidence="4" id="KW-1185">Reference proteome</keyword>
<dbReference type="SUPFAM" id="SSF82866">
    <property type="entry name" value="Multidrug efflux transporter AcrB transmembrane domain"/>
    <property type="match status" value="2"/>
</dbReference>
<feature type="transmembrane region" description="Helical" evidence="1">
    <location>
        <begin position="917"/>
        <end position="938"/>
    </location>
</feature>
<dbReference type="Gene3D" id="1.20.1640.10">
    <property type="entry name" value="Multidrug efflux transporter AcrB transmembrane domain"/>
    <property type="match status" value="2"/>
</dbReference>
<feature type="transmembrane region" description="Helical" evidence="1">
    <location>
        <begin position="862"/>
        <end position="884"/>
    </location>
</feature>
<dbReference type="SUPFAM" id="SSF82714">
    <property type="entry name" value="Multidrug efflux transporter AcrB TolC docking domain, DN and DC subdomains"/>
    <property type="match status" value="2"/>
</dbReference>
<comment type="caution">
    <text evidence="3">The sequence shown here is derived from an EMBL/GenBank/DDBJ whole genome shotgun (WGS) entry which is preliminary data.</text>
</comment>
<accession>A0ABW9RLA8</accession>
<dbReference type="Gene3D" id="3.30.2090.10">
    <property type="entry name" value="Multidrug efflux transporter AcrB TolC docking domain, DN and DC subdomains"/>
    <property type="match status" value="2"/>
</dbReference>
<sequence>MKITEISIKRSTAPVVVFIVLSLLGLVSYSMLGYELLPKFTQPIVTISTIYPGAAPSEVKTSVSEKIEDVLSSMENVESISSTSLESVSIVTIELSSDADVDLALQEAQRKVNGILSQLPDDVEQPSLSKFSIDDLPIISLASTASNLSPSAFFDLIDQRIVPELSRIDGMAQVQLVGGEEREIKVNIDREKLKAYNLSILQLTQLIEVSNLDFPTGKIETNEEQRTIRLSGKYQDLEEIRNLVLGSMPSGAEIRVKDIGEVVDGKVKIEKIARYNLENSIGILLTKQTDANAVTVSKLVRDKIQQLEQTYSEEGLKFNIAQDQSVFTLEAADSVIHDLYIAVILVALVMFLFLHSVRNAVIVMIAVPVSLVATFTAMYLAGFTLNLMTLLALSLVVGILVDDAIVVIENIYRHMEMGKNRIRASFDGVKEIGFTVTSITFVIVVVFLPLALVESLISPILTNFSLVIVVATLLSLLVAFTIIPLLTSRFAKIESFNPKGIPARFNKAFESVIDTFGGWINRVLIQSMNNKTITLVVTGALFIGSFLLIGFGFIGGEFISQGDRGEFVIRIELPKNSTVEKTNLAAKTAEELISKLPEVVSTFTTVGQTSQGFGGTQAIPNEAEINVKMIPYDQRDVSATVFSKRVKLLLQETIPGIVVYSSPTSILGTASDAPIQVIFAGPELDQLMKLANEVKSDLAKVEGTTELELSIKEGTPEVKVDIDRDKMANLGLDLGTVGATMQVAFSGNTDAAFKDGNYEYDINVKLNDFDRKNVKDVESLIFINRNNQTVTLDQFAVVTDTVGPSRLERKDRINSVKLSSKIIGVPAGIVGQELQAIIDSKELPRGVTYSYDGDLKRQSQSFGALGSAFLFSIILVYLILVALYDNYIYPLVILFSIPVAIVGALLALALAKQTLNLFSILGIIVLIGLVAKNAILVVDFTNQAKENGSNTRDALIEATNARLRPILMTTIALVFGVLPIAIASGAGAEWKNGLGWAIIGGLSSSMLLSLVVVPVVYLIADKLVEKLGLAERKEKYTTELKETAT</sequence>
<dbReference type="SUPFAM" id="SSF82693">
    <property type="entry name" value="Multidrug efflux transporter AcrB pore domain, PN1, PN2, PC1 and PC2 subdomains"/>
    <property type="match status" value="3"/>
</dbReference>
<dbReference type="InterPro" id="IPR027463">
    <property type="entry name" value="AcrB_DN_DC_subdom"/>
</dbReference>
<dbReference type="Gene3D" id="3.30.70.1430">
    <property type="entry name" value="Multidrug efflux transporter AcrB pore domain"/>
    <property type="match status" value="2"/>
</dbReference>
<dbReference type="Pfam" id="PF00873">
    <property type="entry name" value="ACR_tran"/>
    <property type="match status" value="1"/>
</dbReference>
<keyword evidence="1" id="KW-0472">Membrane</keyword>
<dbReference type="RefSeq" id="WP_155170930.1">
    <property type="nucleotide sequence ID" value="NZ_BAAAFL010000027.1"/>
</dbReference>
<dbReference type="Proteomes" id="UP000798808">
    <property type="component" value="Unassembled WGS sequence"/>
</dbReference>
<feature type="transmembrane region" description="Helical" evidence="1">
    <location>
        <begin position="891"/>
        <end position="911"/>
    </location>
</feature>
<feature type="transmembrane region" description="Helical" evidence="1">
    <location>
        <begin position="361"/>
        <end position="381"/>
    </location>
</feature>
<gene>
    <name evidence="3" type="ORF">E1163_08060</name>
</gene>
<keyword evidence="1" id="KW-0812">Transmembrane</keyword>
<evidence type="ECO:0000313" key="4">
    <source>
        <dbReference type="Proteomes" id="UP000798808"/>
    </source>
</evidence>
<name>A0ABW9RLA8_9BACT</name>
<dbReference type="InterPro" id="IPR000731">
    <property type="entry name" value="SSD"/>
</dbReference>
<proteinExistence type="predicted"/>
<feature type="transmembrane region" description="Helical" evidence="1">
    <location>
        <begin position="966"/>
        <end position="988"/>
    </location>
</feature>
<dbReference type="PANTHER" id="PTHR32063">
    <property type="match status" value="1"/>
</dbReference>
<evidence type="ECO:0000313" key="3">
    <source>
        <dbReference type="EMBL" id="MTI24892.1"/>
    </source>
</evidence>
<evidence type="ECO:0000256" key="1">
    <source>
        <dbReference type="SAM" id="Phobius"/>
    </source>
</evidence>
<feature type="transmembrane region" description="Helical" evidence="1">
    <location>
        <begin position="532"/>
        <end position="554"/>
    </location>
</feature>
<dbReference type="EMBL" id="SMLW01000463">
    <property type="protein sequence ID" value="MTI24892.1"/>
    <property type="molecule type" value="Genomic_DNA"/>
</dbReference>
<feature type="transmembrane region" description="Helical" evidence="1">
    <location>
        <begin position="432"/>
        <end position="452"/>
    </location>
</feature>
<protein>
    <submittedName>
        <fullName evidence="3">Efflux RND transporter permease subunit</fullName>
    </submittedName>
</protein>
<dbReference type="InterPro" id="IPR001036">
    <property type="entry name" value="Acrflvin-R"/>
</dbReference>
<evidence type="ECO:0000259" key="2">
    <source>
        <dbReference type="PROSITE" id="PS50156"/>
    </source>
</evidence>
<dbReference type="Gene3D" id="3.30.70.1320">
    <property type="entry name" value="Multidrug efflux transporter AcrB pore domain like"/>
    <property type="match status" value="1"/>
</dbReference>
<dbReference type="Gene3D" id="3.30.70.1440">
    <property type="entry name" value="Multidrug efflux transporter AcrB pore domain"/>
    <property type="match status" value="1"/>
</dbReference>